<comment type="similarity">
    <text evidence="1">Belongs to the ATP-dependent AMP-binding enzyme family.</text>
</comment>
<dbReference type="Pfam" id="PF13193">
    <property type="entry name" value="AMP-binding_C"/>
    <property type="match status" value="1"/>
</dbReference>
<dbReference type="EMBL" id="JBDXSU010000005">
    <property type="protein sequence ID" value="MFB5190217.1"/>
    <property type="molecule type" value="Genomic_DNA"/>
</dbReference>
<keyword evidence="2 7" id="KW-0436">Ligase</keyword>
<feature type="domain" description="AMP-binding enzyme C-terminal" evidence="6">
    <location>
        <begin position="446"/>
        <end position="522"/>
    </location>
</feature>
<comment type="caution">
    <text evidence="7">The sequence shown here is derived from an EMBL/GenBank/DDBJ whole genome shotgun (WGS) entry which is preliminary data.</text>
</comment>
<keyword evidence="4" id="KW-0443">Lipid metabolism</keyword>
<dbReference type="PANTHER" id="PTHR43859">
    <property type="entry name" value="ACYL-ACTIVATING ENZYME"/>
    <property type="match status" value="1"/>
</dbReference>
<dbReference type="InterPro" id="IPR045851">
    <property type="entry name" value="AMP-bd_C_sf"/>
</dbReference>
<evidence type="ECO:0000313" key="7">
    <source>
        <dbReference type="EMBL" id="MFB5190217.1"/>
    </source>
</evidence>
<dbReference type="GO" id="GO:0016874">
    <property type="term" value="F:ligase activity"/>
    <property type="evidence" value="ECO:0007669"/>
    <property type="project" value="UniProtKB-KW"/>
</dbReference>
<organism evidence="7 8">
    <name type="scientific">Alicyclobacillus fastidiosus</name>
    <dbReference type="NCBI Taxonomy" id="392011"/>
    <lineage>
        <taxon>Bacteria</taxon>
        <taxon>Bacillati</taxon>
        <taxon>Bacillota</taxon>
        <taxon>Bacilli</taxon>
        <taxon>Bacillales</taxon>
        <taxon>Alicyclobacillaceae</taxon>
        <taxon>Alicyclobacillus</taxon>
    </lineage>
</organism>
<evidence type="ECO:0000259" key="5">
    <source>
        <dbReference type="Pfam" id="PF00501"/>
    </source>
</evidence>
<dbReference type="SUPFAM" id="SSF56801">
    <property type="entry name" value="Acetyl-CoA synthetase-like"/>
    <property type="match status" value="1"/>
</dbReference>
<evidence type="ECO:0000256" key="4">
    <source>
        <dbReference type="ARBA" id="ARBA00023098"/>
    </source>
</evidence>
<dbReference type="InterPro" id="IPR000873">
    <property type="entry name" value="AMP-dep_synth/lig_dom"/>
</dbReference>
<dbReference type="PANTHER" id="PTHR43859:SF4">
    <property type="entry name" value="BUTANOATE--COA LIGASE AAE1-RELATED"/>
    <property type="match status" value="1"/>
</dbReference>
<dbReference type="Pfam" id="PF00501">
    <property type="entry name" value="AMP-binding"/>
    <property type="match status" value="1"/>
</dbReference>
<evidence type="ECO:0000259" key="6">
    <source>
        <dbReference type="Pfam" id="PF13193"/>
    </source>
</evidence>
<feature type="domain" description="AMP-dependent synthetase/ligase" evidence="5">
    <location>
        <begin position="18"/>
        <end position="395"/>
    </location>
</feature>
<protein>
    <submittedName>
        <fullName evidence="7">Long-chain fatty acid--CoA ligase</fullName>
    </submittedName>
</protein>
<dbReference type="Proteomes" id="UP001579974">
    <property type="component" value="Unassembled WGS sequence"/>
</dbReference>
<name>A0ABV5AEY8_9BACL</name>
<evidence type="ECO:0000256" key="3">
    <source>
        <dbReference type="ARBA" id="ARBA00022832"/>
    </source>
</evidence>
<keyword evidence="3" id="KW-0276">Fatty acid metabolism</keyword>
<evidence type="ECO:0000256" key="2">
    <source>
        <dbReference type="ARBA" id="ARBA00022598"/>
    </source>
</evidence>
<proteinExistence type="inferred from homology"/>
<dbReference type="Gene3D" id="3.40.50.12780">
    <property type="entry name" value="N-terminal domain of ligase-like"/>
    <property type="match status" value="1"/>
</dbReference>
<dbReference type="CDD" id="cd12119">
    <property type="entry name" value="ttLC_FACS_AlkK_like"/>
    <property type="match status" value="1"/>
</dbReference>
<dbReference type="Gene3D" id="3.30.300.30">
    <property type="match status" value="1"/>
</dbReference>
<accession>A0ABV5AEY8</accession>
<dbReference type="NCBIfam" id="NF004837">
    <property type="entry name" value="PRK06187.1"/>
    <property type="match status" value="1"/>
</dbReference>
<dbReference type="InterPro" id="IPR025110">
    <property type="entry name" value="AMP-bd_C"/>
</dbReference>
<gene>
    <name evidence="7" type="ORF">KKP3000_003662</name>
</gene>
<dbReference type="RefSeq" id="WP_275473727.1">
    <property type="nucleotide sequence ID" value="NZ_CP162940.1"/>
</dbReference>
<evidence type="ECO:0000256" key="1">
    <source>
        <dbReference type="ARBA" id="ARBA00006432"/>
    </source>
</evidence>
<dbReference type="InterPro" id="IPR042099">
    <property type="entry name" value="ANL_N_sf"/>
</dbReference>
<sequence length="541" mass="60605">MMNFPLLLKTILYRANLVYPNQEIVTRTATGMKRYTYRHLARRAAQLAHALDRHGTPRGAHVASFAWNHDRHLELYYGVPCSGRVLHTVNIRLSAEQIVYTVNHAEDRILFIDEDLVPLIVPLAHRLPTVKTYVILTDEQSVDVPLPGAVGYEEFIAGLPNSYDYPELDENDPAILAYTSATTGEPKGVLYSHRGLYLHALTFMTGYFALDDHDVSMPIVPMFHVNAWGRPFCDLWSGAKIVLPGARPTSKDVADLMQTEGVTFSAGVPTVWMGMLQHVRQHLGDYDFSRVRMLISGGAALPESLVRAYQEELGVALYQGYGQTETSPVTFLGAPKQSIEALPMDEQLRYRTKTGLLIPGLEMRLIDAQGNQVEHDGTSRGELLLRGPWVLDKYYNNPDATAAALVDGWFKTGDIATIDEHGYLQIVDRSKDLIKSGGEWISSVDVENLLMAHKDIVEAAVIGIPDPLWQERPLAVVVVRTGAKDVVTPDRLRDFLRDKVAKFWIPDAFSFVDEIPKTSVGKFSKKTLREQYQNGELPLRR</sequence>
<keyword evidence="8" id="KW-1185">Reference proteome</keyword>
<evidence type="ECO:0000313" key="8">
    <source>
        <dbReference type="Proteomes" id="UP001579974"/>
    </source>
</evidence>
<reference evidence="7 8" key="1">
    <citation type="journal article" date="2024" name="Int. J. Mol. Sci.">
        <title>Exploration of Alicyclobacillus spp. Genome in Search of Antibiotic Resistance.</title>
        <authorList>
            <person name="Bucka-Kolendo J."/>
            <person name="Kiousi D.E."/>
            <person name="Dekowska A."/>
            <person name="Mikolajczuk-Szczyrba A."/>
            <person name="Karadedos D.M."/>
            <person name="Michael P."/>
            <person name="Galanis A."/>
            <person name="Sokolowska B."/>
        </authorList>
    </citation>
    <scope>NUCLEOTIDE SEQUENCE [LARGE SCALE GENOMIC DNA]</scope>
    <source>
        <strain evidence="7 8">KKP 3000</strain>
    </source>
</reference>